<keyword evidence="8" id="KW-0175">Coiled coil</keyword>
<comment type="similarity">
    <text evidence="3">Belongs to the translin family.</text>
</comment>
<dbReference type="InterPro" id="IPR016069">
    <property type="entry name" value="Translin_C"/>
</dbReference>
<evidence type="ECO:0000256" key="4">
    <source>
        <dbReference type="ARBA" id="ARBA00022490"/>
    </source>
</evidence>
<dbReference type="STRING" id="1314781.A0A165M6K8"/>
<dbReference type="EMBL" id="KV425914">
    <property type="protein sequence ID" value="KZV98837.1"/>
    <property type="molecule type" value="Genomic_DNA"/>
</dbReference>
<dbReference type="GO" id="GO:0005634">
    <property type="term" value="C:nucleus"/>
    <property type="evidence" value="ECO:0007669"/>
    <property type="project" value="UniProtKB-SubCell"/>
</dbReference>
<protein>
    <submittedName>
        <fullName evidence="9">Translin</fullName>
    </submittedName>
</protein>
<dbReference type="InterPro" id="IPR002848">
    <property type="entry name" value="Translin_fam"/>
</dbReference>
<dbReference type="GO" id="GO:0016070">
    <property type="term" value="P:RNA metabolic process"/>
    <property type="evidence" value="ECO:0007669"/>
    <property type="project" value="InterPro"/>
</dbReference>
<dbReference type="GO" id="GO:0043565">
    <property type="term" value="F:sequence-specific DNA binding"/>
    <property type="evidence" value="ECO:0007669"/>
    <property type="project" value="InterPro"/>
</dbReference>
<sequence length="224" mass="25625">MNAQDFAFIENALNADADIKENLRDEVHELEKHLRHMSGTLNRIHSTPRSEIPALLATVEPGFTQCRESNATIAALIPPNAYWRWKDIWARHLQTAVYVASLIEYLSTGQLLSLDEASTRLGFQAEWKDRYYIAAEDYLQGVISMVNELSRLAVNSVTMGNFEEPLKISAFVKELFSAFSLLNLKNDGLRRKFDSLKYDIKKLEEIVYDISLRQLVKRDAGDDK</sequence>
<keyword evidence="4" id="KW-0963">Cytoplasm</keyword>
<dbReference type="AlphaFoldDB" id="A0A165M6K8"/>
<evidence type="ECO:0000256" key="8">
    <source>
        <dbReference type="SAM" id="Coils"/>
    </source>
</evidence>
<organism evidence="9 10">
    <name type="scientific">Exidia glandulosa HHB12029</name>
    <dbReference type="NCBI Taxonomy" id="1314781"/>
    <lineage>
        <taxon>Eukaryota</taxon>
        <taxon>Fungi</taxon>
        <taxon>Dikarya</taxon>
        <taxon>Basidiomycota</taxon>
        <taxon>Agaricomycotina</taxon>
        <taxon>Agaricomycetes</taxon>
        <taxon>Auriculariales</taxon>
        <taxon>Exidiaceae</taxon>
        <taxon>Exidia</taxon>
    </lineage>
</organism>
<evidence type="ECO:0000256" key="6">
    <source>
        <dbReference type="ARBA" id="ARBA00023125"/>
    </source>
</evidence>
<evidence type="ECO:0000313" key="10">
    <source>
        <dbReference type="Proteomes" id="UP000077266"/>
    </source>
</evidence>
<evidence type="ECO:0000256" key="1">
    <source>
        <dbReference type="ARBA" id="ARBA00004123"/>
    </source>
</evidence>
<dbReference type="GO" id="GO:0003723">
    <property type="term" value="F:RNA binding"/>
    <property type="evidence" value="ECO:0007669"/>
    <property type="project" value="UniProtKB-KW"/>
</dbReference>
<evidence type="ECO:0000256" key="3">
    <source>
        <dbReference type="ARBA" id="ARBA00005902"/>
    </source>
</evidence>
<dbReference type="InterPro" id="IPR036081">
    <property type="entry name" value="Translin_sf"/>
</dbReference>
<comment type="subcellular location">
    <subcellularLocation>
        <location evidence="2">Cytoplasm</location>
    </subcellularLocation>
    <subcellularLocation>
        <location evidence="1">Nucleus</location>
    </subcellularLocation>
</comment>
<dbReference type="FunFam" id="1.20.58.200:FF:000002">
    <property type="entry name" value="Putative translin"/>
    <property type="match status" value="1"/>
</dbReference>
<reference evidence="9 10" key="1">
    <citation type="journal article" date="2016" name="Mol. Biol. Evol.">
        <title>Comparative Genomics of Early-Diverging Mushroom-Forming Fungi Provides Insights into the Origins of Lignocellulose Decay Capabilities.</title>
        <authorList>
            <person name="Nagy L.G."/>
            <person name="Riley R."/>
            <person name="Tritt A."/>
            <person name="Adam C."/>
            <person name="Daum C."/>
            <person name="Floudas D."/>
            <person name="Sun H."/>
            <person name="Yadav J.S."/>
            <person name="Pangilinan J."/>
            <person name="Larsson K.H."/>
            <person name="Matsuura K."/>
            <person name="Barry K."/>
            <person name="Labutti K."/>
            <person name="Kuo R."/>
            <person name="Ohm R.A."/>
            <person name="Bhattacharya S.S."/>
            <person name="Shirouzu T."/>
            <person name="Yoshinaga Y."/>
            <person name="Martin F.M."/>
            <person name="Grigoriev I.V."/>
            <person name="Hibbett D.S."/>
        </authorList>
    </citation>
    <scope>NUCLEOTIDE SEQUENCE [LARGE SCALE GENOMIC DNA]</scope>
    <source>
        <strain evidence="9 10">HHB12029</strain>
    </source>
</reference>
<dbReference type="GO" id="GO:0005737">
    <property type="term" value="C:cytoplasm"/>
    <property type="evidence" value="ECO:0007669"/>
    <property type="project" value="UniProtKB-SubCell"/>
</dbReference>
<proteinExistence type="inferred from homology"/>
<dbReference type="Gene3D" id="1.20.58.200">
    <property type="entry name" value="Translin, domain 2"/>
    <property type="match status" value="1"/>
</dbReference>
<dbReference type="InParanoid" id="A0A165M6K8"/>
<gene>
    <name evidence="9" type="ORF">EXIGLDRAFT_726737</name>
</gene>
<accession>A0A165M6K8</accession>
<dbReference type="SUPFAM" id="SSF74784">
    <property type="entry name" value="Translin"/>
    <property type="match status" value="1"/>
</dbReference>
<keyword evidence="10" id="KW-1185">Reference proteome</keyword>
<keyword evidence="7" id="KW-0539">Nucleus</keyword>
<dbReference type="GO" id="GO:0003697">
    <property type="term" value="F:single-stranded DNA binding"/>
    <property type="evidence" value="ECO:0007669"/>
    <property type="project" value="InterPro"/>
</dbReference>
<dbReference type="PANTHER" id="PTHR10741">
    <property type="entry name" value="TRANSLIN AND TRANSLIN ASSOCIATED PROTEIN X"/>
    <property type="match status" value="1"/>
</dbReference>
<evidence type="ECO:0000256" key="5">
    <source>
        <dbReference type="ARBA" id="ARBA00022884"/>
    </source>
</evidence>
<name>A0A165M6K8_EXIGL</name>
<dbReference type="InterPro" id="IPR033956">
    <property type="entry name" value="Translin"/>
</dbReference>
<dbReference type="OrthoDB" id="829at2759"/>
<evidence type="ECO:0000256" key="2">
    <source>
        <dbReference type="ARBA" id="ARBA00004496"/>
    </source>
</evidence>
<dbReference type="Proteomes" id="UP000077266">
    <property type="component" value="Unassembled WGS sequence"/>
</dbReference>
<feature type="coiled-coil region" evidence="8">
    <location>
        <begin position="13"/>
        <end position="40"/>
    </location>
</feature>
<dbReference type="FunCoup" id="A0A165M6K8">
    <property type="interactions" value="1004"/>
</dbReference>
<dbReference type="Pfam" id="PF01997">
    <property type="entry name" value="Translin"/>
    <property type="match status" value="1"/>
</dbReference>
<keyword evidence="5" id="KW-0694">RNA-binding</keyword>
<evidence type="ECO:0000256" key="7">
    <source>
        <dbReference type="ARBA" id="ARBA00023242"/>
    </source>
</evidence>
<dbReference type="Gene3D" id="1.20.58.190">
    <property type="entry name" value="Translin, domain 1"/>
    <property type="match status" value="1"/>
</dbReference>
<dbReference type="InterPro" id="IPR016068">
    <property type="entry name" value="Translin_N"/>
</dbReference>
<keyword evidence="6" id="KW-0238">DNA-binding</keyword>
<dbReference type="CDD" id="cd14819">
    <property type="entry name" value="Translin"/>
    <property type="match status" value="1"/>
</dbReference>
<evidence type="ECO:0000313" key="9">
    <source>
        <dbReference type="EMBL" id="KZV98837.1"/>
    </source>
</evidence>